<keyword evidence="3" id="KW-1185">Reference proteome</keyword>
<evidence type="ECO:0000256" key="1">
    <source>
        <dbReference type="SAM" id="Phobius"/>
    </source>
</evidence>
<feature type="transmembrane region" description="Helical" evidence="1">
    <location>
        <begin position="12"/>
        <end position="37"/>
    </location>
</feature>
<gene>
    <name evidence="2" type="ORF">DM02DRAFT_86566</name>
</gene>
<sequence length="80" mass="9256">MKRKDLERTLAFFILAWRACGTVFFLSTTLKAMVLAGKQTLSYLHLSCFNMDCLSYTAYVCMYIRAEIRPWILMCTLLAS</sequence>
<proteinExistence type="predicted"/>
<organism evidence="2 3">
    <name type="scientific">Periconia macrospinosa</name>
    <dbReference type="NCBI Taxonomy" id="97972"/>
    <lineage>
        <taxon>Eukaryota</taxon>
        <taxon>Fungi</taxon>
        <taxon>Dikarya</taxon>
        <taxon>Ascomycota</taxon>
        <taxon>Pezizomycotina</taxon>
        <taxon>Dothideomycetes</taxon>
        <taxon>Pleosporomycetidae</taxon>
        <taxon>Pleosporales</taxon>
        <taxon>Massarineae</taxon>
        <taxon>Periconiaceae</taxon>
        <taxon>Periconia</taxon>
    </lineage>
</organism>
<reference evidence="2 3" key="1">
    <citation type="journal article" date="2018" name="Sci. Rep.">
        <title>Comparative genomics provides insights into the lifestyle and reveals functional heterogeneity of dark septate endophytic fungi.</title>
        <authorList>
            <person name="Knapp D.G."/>
            <person name="Nemeth J.B."/>
            <person name="Barry K."/>
            <person name="Hainaut M."/>
            <person name="Henrissat B."/>
            <person name="Johnson J."/>
            <person name="Kuo A."/>
            <person name="Lim J.H.P."/>
            <person name="Lipzen A."/>
            <person name="Nolan M."/>
            <person name="Ohm R.A."/>
            <person name="Tamas L."/>
            <person name="Grigoriev I.V."/>
            <person name="Spatafora J.W."/>
            <person name="Nagy L.G."/>
            <person name="Kovacs G.M."/>
        </authorList>
    </citation>
    <scope>NUCLEOTIDE SEQUENCE [LARGE SCALE GENOMIC DNA]</scope>
    <source>
        <strain evidence="2 3">DSE2036</strain>
    </source>
</reference>
<evidence type="ECO:0000313" key="2">
    <source>
        <dbReference type="EMBL" id="PVH97269.1"/>
    </source>
</evidence>
<accession>A0A2V1DJ36</accession>
<name>A0A2V1DJ36_9PLEO</name>
<protein>
    <submittedName>
        <fullName evidence="2">Uncharacterized protein</fullName>
    </submittedName>
</protein>
<keyword evidence="1" id="KW-1133">Transmembrane helix</keyword>
<dbReference type="EMBL" id="KZ805440">
    <property type="protein sequence ID" value="PVH97269.1"/>
    <property type="molecule type" value="Genomic_DNA"/>
</dbReference>
<dbReference type="AlphaFoldDB" id="A0A2V1DJ36"/>
<keyword evidence="1" id="KW-0472">Membrane</keyword>
<keyword evidence="1" id="KW-0812">Transmembrane</keyword>
<dbReference type="Proteomes" id="UP000244855">
    <property type="component" value="Unassembled WGS sequence"/>
</dbReference>
<evidence type="ECO:0000313" key="3">
    <source>
        <dbReference type="Proteomes" id="UP000244855"/>
    </source>
</evidence>